<organism evidence="1 2">
    <name type="scientific">candidate division WS6 bacterium OLB21</name>
    <dbReference type="NCBI Taxonomy" id="1617427"/>
    <lineage>
        <taxon>Bacteria</taxon>
        <taxon>Candidatus Dojkabacteria</taxon>
    </lineage>
</organism>
<comment type="caution">
    <text evidence="1">The sequence shown here is derived from an EMBL/GenBank/DDBJ whole genome shotgun (WGS) entry which is preliminary data.</text>
</comment>
<dbReference type="EMBL" id="JYPD01000010">
    <property type="protein sequence ID" value="KXK10038.1"/>
    <property type="molecule type" value="Genomic_DNA"/>
</dbReference>
<dbReference type="AlphaFoldDB" id="A0A136KL57"/>
<dbReference type="Proteomes" id="UP000070449">
    <property type="component" value="Unassembled WGS sequence"/>
</dbReference>
<accession>A0A136KL57</accession>
<name>A0A136KL57_9BACT</name>
<proteinExistence type="predicted"/>
<evidence type="ECO:0000313" key="2">
    <source>
        <dbReference type="Proteomes" id="UP000070449"/>
    </source>
</evidence>
<reference evidence="1 2" key="1">
    <citation type="submission" date="2015-02" db="EMBL/GenBank/DDBJ databases">
        <title>Improved understanding of the partial-nitritation anammox process through 23 genomes representing the majority of the microbial community.</title>
        <authorList>
            <person name="Speth D.R."/>
            <person name="In T Zandt M."/>
            <person name="Guerrero Cruz S."/>
            <person name="Jetten M.S."/>
            <person name="Dutilh B.E."/>
        </authorList>
    </citation>
    <scope>NUCLEOTIDE SEQUENCE [LARGE SCALE GENOMIC DNA]</scope>
    <source>
        <strain evidence="1">OLB21</strain>
    </source>
</reference>
<sequence>MGIDRLLGTHNQLYEHKPSAGLSLVPPIDADQVRSFLGKSHFWEDENLPNIIAGILARLAFFRYPNYNIY</sequence>
<dbReference type="STRING" id="1617427.UZ20_WS6002000119"/>
<protein>
    <submittedName>
        <fullName evidence="1">Uncharacterized protein</fullName>
    </submittedName>
</protein>
<gene>
    <name evidence="1" type="ORF">UZ20_WS6002000119</name>
</gene>
<evidence type="ECO:0000313" key="1">
    <source>
        <dbReference type="EMBL" id="KXK10038.1"/>
    </source>
</evidence>